<evidence type="ECO:0000256" key="11">
    <source>
        <dbReference type="SAM" id="Phobius"/>
    </source>
</evidence>
<evidence type="ECO:0000256" key="6">
    <source>
        <dbReference type="ARBA" id="ARBA00022692"/>
    </source>
</evidence>
<comment type="subcellular location">
    <subcellularLocation>
        <location evidence="1">Cell inner membrane</location>
        <topology evidence="1">Single-pass membrane protein</topology>
    </subcellularLocation>
</comment>
<dbReference type="AlphaFoldDB" id="A0A1J4QDP4"/>
<dbReference type="STRING" id="1414654.BFR47_13165"/>
<evidence type="ECO:0000256" key="10">
    <source>
        <dbReference type="ARBA" id="ARBA00030775"/>
    </source>
</evidence>
<evidence type="ECO:0000313" key="13">
    <source>
        <dbReference type="EMBL" id="OIN10369.1"/>
    </source>
</evidence>
<dbReference type="InterPro" id="IPR022346">
    <property type="entry name" value="T2SS_GspH"/>
</dbReference>
<reference evidence="13 14" key="1">
    <citation type="submission" date="2016-07" db="EMBL/GenBank/DDBJ databases">
        <title>Draft Genome Sequence of Oceanisphaera psychrotolerans, isolated from coastal sediment samples.</title>
        <authorList>
            <person name="Zhuo S."/>
            <person name="Ruan Z."/>
        </authorList>
    </citation>
    <scope>NUCLEOTIDE SEQUENCE [LARGE SCALE GENOMIC DNA]</scope>
    <source>
        <strain evidence="13 14">LAM-WHM-ZC</strain>
    </source>
</reference>
<dbReference type="Pfam" id="PF07963">
    <property type="entry name" value="N_methyl"/>
    <property type="match status" value="1"/>
</dbReference>
<dbReference type="SUPFAM" id="SSF54523">
    <property type="entry name" value="Pili subunits"/>
    <property type="match status" value="1"/>
</dbReference>
<keyword evidence="14" id="KW-1185">Reference proteome</keyword>
<organism evidence="13 14">
    <name type="scientific">Oceanisphaera psychrotolerans</name>
    <dbReference type="NCBI Taxonomy" id="1414654"/>
    <lineage>
        <taxon>Bacteria</taxon>
        <taxon>Pseudomonadati</taxon>
        <taxon>Pseudomonadota</taxon>
        <taxon>Gammaproteobacteria</taxon>
        <taxon>Aeromonadales</taxon>
        <taxon>Aeromonadaceae</taxon>
        <taxon>Oceanisphaera</taxon>
    </lineage>
</organism>
<keyword evidence="3" id="KW-1003">Cell membrane</keyword>
<evidence type="ECO:0000256" key="2">
    <source>
        <dbReference type="ARBA" id="ARBA00021549"/>
    </source>
</evidence>
<dbReference type="GO" id="GO:0015627">
    <property type="term" value="C:type II protein secretion system complex"/>
    <property type="evidence" value="ECO:0007669"/>
    <property type="project" value="InterPro"/>
</dbReference>
<proteinExistence type="inferred from homology"/>
<keyword evidence="6 11" id="KW-0812">Transmembrane</keyword>
<evidence type="ECO:0000313" key="14">
    <source>
        <dbReference type="Proteomes" id="UP000243073"/>
    </source>
</evidence>
<dbReference type="Proteomes" id="UP000243073">
    <property type="component" value="Unassembled WGS sequence"/>
</dbReference>
<dbReference type="InterPro" id="IPR045584">
    <property type="entry name" value="Pilin-like"/>
</dbReference>
<comment type="similarity">
    <text evidence="9">Belongs to the GSP H family.</text>
</comment>
<evidence type="ECO:0000256" key="3">
    <source>
        <dbReference type="ARBA" id="ARBA00022475"/>
    </source>
</evidence>
<name>A0A1J4QDP4_9GAMM</name>
<accession>A0A1J4QDP4</accession>
<evidence type="ECO:0000256" key="5">
    <source>
        <dbReference type="ARBA" id="ARBA00022519"/>
    </source>
</evidence>
<feature type="transmembrane region" description="Helical" evidence="11">
    <location>
        <begin position="7"/>
        <end position="28"/>
    </location>
</feature>
<evidence type="ECO:0000256" key="1">
    <source>
        <dbReference type="ARBA" id="ARBA00004377"/>
    </source>
</evidence>
<dbReference type="GO" id="GO:0015628">
    <property type="term" value="P:protein secretion by the type II secretion system"/>
    <property type="evidence" value="ECO:0007669"/>
    <property type="project" value="InterPro"/>
</dbReference>
<dbReference type="NCBIfam" id="TIGR02532">
    <property type="entry name" value="IV_pilin_GFxxxE"/>
    <property type="match status" value="1"/>
</dbReference>
<dbReference type="InterPro" id="IPR012902">
    <property type="entry name" value="N_methyl_site"/>
</dbReference>
<keyword evidence="8 11" id="KW-0472">Membrane</keyword>
<dbReference type="OrthoDB" id="5570404at2"/>
<dbReference type="EMBL" id="MDKE01000016">
    <property type="protein sequence ID" value="OIN10369.1"/>
    <property type="molecule type" value="Genomic_DNA"/>
</dbReference>
<feature type="domain" description="General secretion pathway GspH" evidence="12">
    <location>
        <begin position="45"/>
        <end position="143"/>
    </location>
</feature>
<dbReference type="Pfam" id="PF12019">
    <property type="entry name" value="GspH"/>
    <property type="match status" value="1"/>
</dbReference>
<sequence>MKKRQAGLTLIELLIGLVVMAVLLSIAVPSFQILRQQYTVRSAGMAIYADLQLARSEAIKRNKDITVCFSGSGTASWKYQINDLVDPANCAGTVTQVIEELDSQNYPAVTLTASYGSLTFRPRRGTLASGNVTLSNGSQEMKIITWNNSIIRTCSDDQLIGVPAC</sequence>
<evidence type="ECO:0000256" key="9">
    <source>
        <dbReference type="ARBA" id="ARBA00025772"/>
    </source>
</evidence>
<comment type="caution">
    <text evidence="13">The sequence shown here is derived from an EMBL/GenBank/DDBJ whole genome shotgun (WGS) entry which is preliminary data.</text>
</comment>
<evidence type="ECO:0000256" key="8">
    <source>
        <dbReference type="ARBA" id="ARBA00023136"/>
    </source>
</evidence>
<gene>
    <name evidence="13" type="ORF">BFR47_13165</name>
</gene>
<dbReference type="PROSITE" id="PS00409">
    <property type="entry name" value="PROKAR_NTER_METHYL"/>
    <property type="match status" value="1"/>
</dbReference>
<keyword evidence="7 11" id="KW-1133">Transmembrane helix</keyword>
<evidence type="ECO:0000259" key="12">
    <source>
        <dbReference type="Pfam" id="PF12019"/>
    </source>
</evidence>
<dbReference type="Gene3D" id="3.55.40.10">
    <property type="entry name" value="minor pseudopilin epsh domain"/>
    <property type="match status" value="1"/>
</dbReference>
<evidence type="ECO:0000256" key="7">
    <source>
        <dbReference type="ARBA" id="ARBA00022989"/>
    </source>
</evidence>
<keyword evidence="4" id="KW-0488">Methylation</keyword>
<keyword evidence="5" id="KW-0997">Cell inner membrane</keyword>
<dbReference type="RefSeq" id="WP_071472451.1">
    <property type="nucleotide sequence ID" value="NZ_MDKE01000016.1"/>
</dbReference>
<dbReference type="GO" id="GO:0005886">
    <property type="term" value="C:plasma membrane"/>
    <property type="evidence" value="ECO:0007669"/>
    <property type="project" value="UniProtKB-SubCell"/>
</dbReference>
<evidence type="ECO:0000256" key="4">
    <source>
        <dbReference type="ARBA" id="ARBA00022481"/>
    </source>
</evidence>
<protein>
    <recommendedName>
        <fullName evidence="2">Type II secretion system protein H</fullName>
    </recommendedName>
    <alternativeName>
        <fullName evidence="10">General secretion pathway protein H</fullName>
    </alternativeName>
</protein>